<sequence>MVIGVLFSRTRIAKGAVLAILMLLFIGIRFFRGCAMDNLEVCENKPTLAEIGMAATIKDYKQASTYDFEQAVVGNLLIIHLIKIYALSIYPFDTLF</sequence>
<accession>A0A6C0LP11</accession>
<feature type="transmembrane region" description="Helical" evidence="1">
    <location>
        <begin position="12"/>
        <end position="31"/>
    </location>
</feature>
<protein>
    <submittedName>
        <fullName evidence="2">Uncharacterized protein</fullName>
    </submittedName>
</protein>
<name>A0A6C0LP11_9ZZZZ</name>
<reference evidence="2" key="1">
    <citation type="journal article" date="2020" name="Nature">
        <title>Giant virus diversity and host interactions through global metagenomics.</title>
        <authorList>
            <person name="Schulz F."/>
            <person name="Roux S."/>
            <person name="Paez-Espino D."/>
            <person name="Jungbluth S."/>
            <person name="Walsh D.A."/>
            <person name="Denef V.J."/>
            <person name="McMahon K.D."/>
            <person name="Konstantinidis K.T."/>
            <person name="Eloe-Fadrosh E.A."/>
            <person name="Kyrpides N.C."/>
            <person name="Woyke T."/>
        </authorList>
    </citation>
    <scope>NUCLEOTIDE SEQUENCE</scope>
    <source>
        <strain evidence="2">GVMAG-M-3300027963-41</strain>
    </source>
</reference>
<evidence type="ECO:0000256" key="1">
    <source>
        <dbReference type="SAM" id="Phobius"/>
    </source>
</evidence>
<dbReference type="AlphaFoldDB" id="A0A6C0LP11"/>
<keyword evidence="1" id="KW-1133">Transmembrane helix</keyword>
<evidence type="ECO:0000313" key="2">
    <source>
        <dbReference type="EMBL" id="QHU31745.1"/>
    </source>
</evidence>
<keyword evidence="1" id="KW-0812">Transmembrane</keyword>
<dbReference type="EMBL" id="MN740532">
    <property type="protein sequence ID" value="QHU31745.1"/>
    <property type="molecule type" value="Genomic_DNA"/>
</dbReference>
<proteinExistence type="predicted"/>
<keyword evidence="1" id="KW-0472">Membrane</keyword>
<organism evidence="2">
    <name type="scientific">viral metagenome</name>
    <dbReference type="NCBI Taxonomy" id="1070528"/>
    <lineage>
        <taxon>unclassified sequences</taxon>
        <taxon>metagenomes</taxon>
        <taxon>organismal metagenomes</taxon>
    </lineage>
</organism>